<keyword evidence="3" id="KW-1185">Reference proteome</keyword>
<comment type="caution">
    <text evidence="2">The sequence shown here is derived from an EMBL/GenBank/DDBJ whole genome shotgun (WGS) entry which is preliminary data.</text>
</comment>
<dbReference type="SUPFAM" id="SSF55729">
    <property type="entry name" value="Acyl-CoA N-acyltransferases (Nat)"/>
    <property type="match status" value="1"/>
</dbReference>
<organism evidence="2 3">
    <name type="scientific">Silvimonas terrae</name>
    <dbReference type="NCBI Taxonomy" id="300266"/>
    <lineage>
        <taxon>Bacteria</taxon>
        <taxon>Pseudomonadati</taxon>
        <taxon>Pseudomonadota</taxon>
        <taxon>Betaproteobacteria</taxon>
        <taxon>Neisseriales</taxon>
        <taxon>Chitinibacteraceae</taxon>
        <taxon>Silvimonas</taxon>
    </lineage>
</organism>
<feature type="domain" description="N-acetyltransferase" evidence="1">
    <location>
        <begin position="7"/>
        <end position="149"/>
    </location>
</feature>
<gene>
    <name evidence="2" type="ORF">HNQ50_004154</name>
</gene>
<evidence type="ECO:0000259" key="1">
    <source>
        <dbReference type="PROSITE" id="PS51186"/>
    </source>
</evidence>
<evidence type="ECO:0000313" key="2">
    <source>
        <dbReference type="EMBL" id="MBB5193397.1"/>
    </source>
</evidence>
<protein>
    <submittedName>
        <fullName evidence="2">GNAT superfamily N-acetyltransferase</fullName>
    </submittedName>
</protein>
<keyword evidence="2" id="KW-0808">Transferase</keyword>
<name>A0A840RJV2_9NEIS</name>
<evidence type="ECO:0000313" key="3">
    <source>
        <dbReference type="Proteomes" id="UP000543030"/>
    </source>
</evidence>
<dbReference type="AlphaFoldDB" id="A0A840RJV2"/>
<dbReference type="InterPro" id="IPR000182">
    <property type="entry name" value="GNAT_dom"/>
</dbReference>
<accession>A0A840RJV2</accession>
<dbReference type="Proteomes" id="UP000543030">
    <property type="component" value="Unassembled WGS sequence"/>
</dbReference>
<dbReference type="CDD" id="cd04301">
    <property type="entry name" value="NAT_SF"/>
    <property type="match status" value="1"/>
</dbReference>
<dbReference type="PROSITE" id="PS51186">
    <property type="entry name" value="GNAT"/>
    <property type="match status" value="1"/>
</dbReference>
<dbReference type="Pfam" id="PF13508">
    <property type="entry name" value="Acetyltransf_7"/>
    <property type="match status" value="1"/>
</dbReference>
<proteinExistence type="predicted"/>
<dbReference type="PANTHER" id="PTHR42791">
    <property type="entry name" value="GNAT FAMILY ACETYLTRANSFERASE"/>
    <property type="match status" value="1"/>
</dbReference>
<dbReference type="Gene3D" id="3.40.630.30">
    <property type="match status" value="1"/>
</dbReference>
<dbReference type="EMBL" id="JACHHN010000011">
    <property type="protein sequence ID" value="MBB5193397.1"/>
    <property type="molecule type" value="Genomic_DNA"/>
</dbReference>
<dbReference type="GO" id="GO:0016747">
    <property type="term" value="F:acyltransferase activity, transferring groups other than amino-acyl groups"/>
    <property type="evidence" value="ECO:0007669"/>
    <property type="project" value="InterPro"/>
</dbReference>
<reference evidence="2 3" key="1">
    <citation type="submission" date="2020-08" db="EMBL/GenBank/DDBJ databases">
        <title>Genomic Encyclopedia of Type Strains, Phase IV (KMG-IV): sequencing the most valuable type-strain genomes for metagenomic binning, comparative biology and taxonomic classification.</title>
        <authorList>
            <person name="Goeker M."/>
        </authorList>
    </citation>
    <scope>NUCLEOTIDE SEQUENCE [LARGE SCALE GENOMIC DNA]</scope>
    <source>
        <strain evidence="2 3">DSM 18233</strain>
    </source>
</reference>
<dbReference type="PANTHER" id="PTHR42791:SF1">
    <property type="entry name" value="N-ACETYLTRANSFERASE DOMAIN-CONTAINING PROTEIN"/>
    <property type="match status" value="1"/>
</dbReference>
<sequence>MSAQAAFVCLPVSPADLEDLCEIRVQAMQPSLARLGRFDDARARQRFRDQFQPAFTWLISVNDTRAGFYCLIRQDKAFYLQNLYLLPAMSGQGLGSAVLQSILAQADSAGLPVHLEVLIESDAARFYERHGFAKLREDGVDLYYQRAAAVLQP</sequence>
<dbReference type="RefSeq" id="WP_221303290.1">
    <property type="nucleotide sequence ID" value="NZ_JACHHN010000011.1"/>
</dbReference>
<dbReference type="InterPro" id="IPR052523">
    <property type="entry name" value="Trichothecene_AcTrans"/>
</dbReference>
<dbReference type="InterPro" id="IPR016181">
    <property type="entry name" value="Acyl_CoA_acyltransferase"/>
</dbReference>